<dbReference type="Proteomes" id="UP000606786">
    <property type="component" value="Unassembled WGS sequence"/>
</dbReference>
<gene>
    <name evidence="3" type="ORF">CCAP1982_LOCUS5319</name>
</gene>
<evidence type="ECO:0000256" key="2">
    <source>
        <dbReference type="SAM" id="Phobius"/>
    </source>
</evidence>
<keyword evidence="2" id="KW-0472">Membrane</keyword>
<proteinExistence type="predicted"/>
<name>A0A811UGC5_CERCA</name>
<evidence type="ECO:0000313" key="4">
    <source>
        <dbReference type="Proteomes" id="UP000606786"/>
    </source>
</evidence>
<feature type="region of interest" description="Disordered" evidence="1">
    <location>
        <begin position="1"/>
        <end position="27"/>
    </location>
</feature>
<protein>
    <submittedName>
        <fullName evidence="3">(Mediterranean fruit fly) hypothetical protein</fullName>
    </submittedName>
</protein>
<evidence type="ECO:0000256" key="1">
    <source>
        <dbReference type="SAM" id="MobiDB-lite"/>
    </source>
</evidence>
<keyword evidence="2" id="KW-0812">Transmembrane</keyword>
<accession>A0A811UGC5</accession>
<keyword evidence="2" id="KW-1133">Transmembrane helix</keyword>
<keyword evidence="4" id="KW-1185">Reference proteome</keyword>
<dbReference type="EMBL" id="CAJHJT010000012">
    <property type="protein sequence ID" value="CAD6996635.1"/>
    <property type="molecule type" value="Genomic_DNA"/>
</dbReference>
<comment type="caution">
    <text evidence="3">The sequence shown here is derived from an EMBL/GenBank/DDBJ whole genome shotgun (WGS) entry which is preliminary data.</text>
</comment>
<feature type="transmembrane region" description="Helical" evidence="2">
    <location>
        <begin position="128"/>
        <end position="148"/>
    </location>
</feature>
<dbReference type="AlphaFoldDB" id="A0A811UGC5"/>
<reference evidence="3" key="1">
    <citation type="submission" date="2020-11" db="EMBL/GenBank/DDBJ databases">
        <authorList>
            <person name="Whitehead M."/>
        </authorList>
    </citation>
    <scope>NUCLEOTIDE SEQUENCE</scope>
    <source>
        <strain evidence="3">EGII</strain>
    </source>
</reference>
<organism evidence="3 4">
    <name type="scientific">Ceratitis capitata</name>
    <name type="common">Mediterranean fruit fly</name>
    <name type="synonym">Tephritis capitata</name>
    <dbReference type="NCBI Taxonomy" id="7213"/>
    <lineage>
        <taxon>Eukaryota</taxon>
        <taxon>Metazoa</taxon>
        <taxon>Ecdysozoa</taxon>
        <taxon>Arthropoda</taxon>
        <taxon>Hexapoda</taxon>
        <taxon>Insecta</taxon>
        <taxon>Pterygota</taxon>
        <taxon>Neoptera</taxon>
        <taxon>Endopterygota</taxon>
        <taxon>Diptera</taxon>
        <taxon>Brachycera</taxon>
        <taxon>Muscomorpha</taxon>
        <taxon>Tephritoidea</taxon>
        <taxon>Tephritidae</taxon>
        <taxon>Ceratitis</taxon>
        <taxon>Ceratitis</taxon>
    </lineage>
</organism>
<sequence>MCLVSADINTNSSTARSSHVRPNSGGSGRFHLTLMPVTHRQQEQLSVGRRSQGSDAINRHHRVEHHHFARTHWVPPQIRDFVLSGLYEPRHHTGPPNHRTTEPPGGRAVVDGDVLLMMLAAKQRTYPLAYFPVAFALLEAFHALCYLIRKHNQLNNSSRPAHKH</sequence>
<evidence type="ECO:0000313" key="3">
    <source>
        <dbReference type="EMBL" id="CAD6996635.1"/>
    </source>
</evidence>
<feature type="compositionally biased region" description="Polar residues" evidence="1">
    <location>
        <begin position="7"/>
        <end position="21"/>
    </location>
</feature>